<gene>
    <name evidence="1" type="ORF">LP422_09935</name>
</gene>
<reference evidence="1" key="1">
    <citation type="submission" date="2021-11" db="EMBL/GenBank/DDBJ databases">
        <title>Study of the species diversity of bacterial strains isolated from a unique natural object - Shulgan-Tash cave (Bashkiria).</title>
        <authorList>
            <person name="Sazanova A.L."/>
            <person name="Chirak E.R."/>
            <person name="Safronova V.I."/>
        </authorList>
    </citation>
    <scope>NUCLEOTIDE SEQUENCE</scope>
    <source>
        <strain evidence="1">P1</strain>
    </source>
</reference>
<organism evidence="1 2">
    <name type="scientific">Janibacter limosus</name>
    <dbReference type="NCBI Taxonomy" id="53458"/>
    <lineage>
        <taxon>Bacteria</taxon>
        <taxon>Bacillati</taxon>
        <taxon>Actinomycetota</taxon>
        <taxon>Actinomycetes</taxon>
        <taxon>Micrococcales</taxon>
        <taxon>Intrasporangiaceae</taxon>
        <taxon>Janibacter</taxon>
    </lineage>
</organism>
<dbReference type="Proteomes" id="UP001059663">
    <property type="component" value="Chromosome"/>
</dbReference>
<dbReference type="EMBL" id="CP087977">
    <property type="protein sequence ID" value="UUZ46107.1"/>
    <property type="molecule type" value="Genomic_DNA"/>
</dbReference>
<proteinExistence type="predicted"/>
<protein>
    <submittedName>
        <fullName evidence="1">Uncharacterized protein</fullName>
    </submittedName>
</protein>
<evidence type="ECO:0000313" key="2">
    <source>
        <dbReference type="Proteomes" id="UP001059663"/>
    </source>
</evidence>
<accession>A0AC61U8C8</accession>
<name>A0AC61U8C8_9MICO</name>
<evidence type="ECO:0000313" key="1">
    <source>
        <dbReference type="EMBL" id="UUZ46107.1"/>
    </source>
</evidence>
<sequence length="103" mass="11460">MREVLRPDKTVRRKQGKSDPIDAYHAARAVLSGAIDLGAQGREDPRSARPAHRATLSRQGPHRDDPPDPTTPDHRPRRHPGEVPRPEQRSTGRDTRSLSPQPG</sequence>